<dbReference type="InterPro" id="IPR011343">
    <property type="entry name" value="DeoC"/>
</dbReference>
<evidence type="ECO:0000256" key="1">
    <source>
        <dbReference type="ARBA" id="ARBA00004816"/>
    </source>
</evidence>
<dbReference type="Proteomes" id="UP000285864">
    <property type="component" value="Unassembled WGS sequence"/>
</dbReference>
<comment type="similarity">
    <text evidence="2">Belongs to the DeoC/FbaB aldolase family. DeoC type 2 subfamily.</text>
</comment>
<reference evidence="8 9" key="1">
    <citation type="submission" date="2018-08" db="EMBL/GenBank/DDBJ databases">
        <title>A genome reference for cultivated species of the human gut microbiota.</title>
        <authorList>
            <person name="Zou Y."/>
            <person name="Xue W."/>
            <person name="Luo G."/>
        </authorList>
    </citation>
    <scope>NUCLEOTIDE SEQUENCE [LARGE SCALE GENOMIC DNA]</scope>
    <source>
        <strain evidence="8 9">AF24-2</strain>
    </source>
</reference>
<dbReference type="GO" id="GO:0004139">
    <property type="term" value="F:deoxyribose-phosphate aldolase activity"/>
    <property type="evidence" value="ECO:0007669"/>
    <property type="project" value="UniProtKB-UniRule"/>
</dbReference>
<evidence type="ECO:0000256" key="5">
    <source>
        <dbReference type="ARBA" id="ARBA00023270"/>
    </source>
</evidence>
<dbReference type="InterPro" id="IPR013785">
    <property type="entry name" value="Aldolase_TIM"/>
</dbReference>
<keyword evidence="4 8" id="KW-0456">Lyase</keyword>
<comment type="pathway">
    <text evidence="1">Carbohydrate degradation; 2-deoxy-D-ribose 1-phosphate degradation; D-glyceraldehyde 3-phosphate and acetaldehyde from 2-deoxy-alpha-D-ribose 1-phosphate: step 2/2.</text>
</comment>
<dbReference type="GO" id="GO:0009264">
    <property type="term" value="P:deoxyribonucleotide catabolic process"/>
    <property type="evidence" value="ECO:0007669"/>
    <property type="project" value="UniProtKB-UniRule"/>
</dbReference>
<dbReference type="PANTHER" id="PTHR10889">
    <property type="entry name" value="DEOXYRIBOSE-PHOSPHATE ALDOLASE"/>
    <property type="match status" value="1"/>
</dbReference>
<evidence type="ECO:0000256" key="6">
    <source>
        <dbReference type="ARBA" id="ARBA00048791"/>
    </source>
</evidence>
<dbReference type="InterPro" id="IPR002915">
    <property type="entry name" value="DeoC/FbaB/LacD_aldolase"/>
</dbReference>
<evidence type="ECO:0000256" key="4">
    <source>
        <dbReference type="ARBA" id="ARBA00023239"/>
    </source>
</evidence>
<dbReference type="AlphaFoldDB" id="A0A412GLF3"/>
<proteinExistence type="inferred from homology"/>
<evidence type="ECO:0000256" key="7">
    <source>
        <dbReference type="NCBIfam" id="TIGR00126"/>
    </source>
</evidence>
<keyword evidence="9" id="KW-1185">Reference proteome</keyword>
<dbReference type="PANTHER" id="PTHR10889:SF3">
    <property type="entry name" value="DEOXYRIBOSE-PHOSPHATE ALDOLASE"/>
    <property type="match status" value="1"/>
</dbReference>
<dbReference type="NCBIfam" id="TIGR00126">
    <property type="entry name" value="deoC"/>
    <property type="match status" value="1"/>
</dbReference>
<evidence type="ECO:0000313" key="9">
    <source>
        <dbReference type="Proteomes" id="UP000285864"/>
    </source>
</evidence>
<dbReference type="CDD" id="cd00959">
    <property type="entry name" value="DeoC"/>
    <property type="match status" value="1"/>
</dbReference>
<dbReference type="Pfam" id="PF01791">
    <property type="entry name" value="DeoC"/>
    <property type="match status" value="1"/>
</dbReference>
<name>A0A412GLF3_9BACT</name>
<keyword evidence="5" id="KW-0704">Schiff base</keyword>
<dbReference type="GO" id="GO:0005737">
    <property type="term" value="C:cytoplasm"/>
    <property type="evidence" value="ECO:0007669"/>
    <property type="project" value="InterPro"/>
</dbReference>
<evidence type="ECO:0000256" key="2">
    <source>
        <dbReference type="ARBA" id="ARBA00009473"/>
    </source>
</evidence>
<dbReference type="SMART" id="SM01133">
    <property type="entry name" value="DeoC"/>
    <property type="match status" value="1"/>
</dbReference>
<gene>
    <name evidence="8" type="primary">deoC</name>
    <name evidence="8" type="ORF">DWY20_08690</name>
</gene>
<dbReference type="SUPFAM" id="SSF51569">
    <property type="entry name" value="Aldolase"/>
    <property type="match status" value="1"/>
</dbReference>
<comment type="caution">
    <text evidence="8">The sequence shown here is derived from an EMBL/GenBank/DDBJ whole genome shotgun (WGS) entry which is preliminary data.</text>
</comment>
<dbReference type="Gene3D" id="3.20.20.70">
    <property type="entry name" value="Aldolase class I"/>
    <property type="match status" value="1"/>
</dbReference>
<accession>A0A412GLF3</accession>
<protein>
    <recommendedName>
        <fullName evidence="3 7">Deoxyribose-phosphate aldolase</fullName>
        <ecNumber evidence="3 7">4.1.2.4</ecNumber>
    </recommendedName>
</protein>
<organism evidence="8 9">
    <name type="scientific">Phocaeicola coprocola</name>
    <dbReference type="NCBI Taxonomy" id="310298"/>
    <lineage>
        <taxon>Bacteria</taxon>
        <taxon>Pseudomonadati</taxon>
        <taxon>Bacteroidota</taxon>
        <taxon>Bacteroidia</taxon>
        <taxon>Bacteroidales</taxon>
        <taxon>Bacteroidaceae</taxon>
        <taxon>Phocaeicola</taxon>
    </lineage>
</organism>
<dbReference type="EMBL" id="QRUU01000034">
    <property type="protein sequence ID" value="RGR95685.1"/>
    <property type="molecule type" value="Genomic_DNA"/>
</dbReference>
<comment type="catalytic activity">
    <reaction evidence="6">
        <text>2-deoxy-D-ribose 5-phosphate = D-glyceraldehyde 3-phosphate + acetaldehyde</text>
        <dbReference type="Rhea" id="RHEA:12821"/>
        <dbReference type="ChEBI" id="CHEBI:15343"/>
        <dbReference type="ChEBI" id="CHEBI:59776"/>
        <dbReference type="ChEBI" id="CHEBI:62877"/>
        <dbReference type="EC" id="4.1.2.4"/>
    </reaction>
</comment>
<sequence length="350" mass="38772">MKYNHEHECGCGGEHHHHDHECNCGNEHHHEHECECNCDDDACDCGCEDEDTENLHQPDKYNEALSKYNTVLKDEEVAAQTAHIIEKYVKENDTVEVKKFLFHCIDLTTLKCTDSEPSVMKFTQHVNDFVDAYPELDNVAAICVYPNMAEIVNDTLEADNVKIACVSGGFPSSQTFTEVKVAETAMALHAGADEIDIVISVGKFLSGDYEGMCDEIEELKEVCGDKHLKVILETGALGSASNIKKASILSMYSGADFIKTSTGKENPAATPEAAYVMCHAIKEYFLETGRKVGFKPAGGINTVHDALVYYTIVKEVLGKEWLTNELFRLGTSRLANLLLSDIVGKETKFF</sequence>
<evidence type="ECO:0000256" key="3">
    <source>
        <dbReference type="ARBA" id="ARBA00012515"/>
    </source>
</evidence>
<dbReference type="GO" id="GO:0016052">
    <property type="term" value="P:carbohydrate catabolic process"/>
    <property type="evidence" value="ECO:0007669"/>
    <property type="project" value="TreeGrafter"/>
</dbReference>
<evidence type="ECO:0000313" key="8">
    <source>
        <dbReference type="EMBL" id="RGR95685.1"/>
    </source>
</evidence>
<dbReference type="EC" id="4.1.2.4" evidence="3 7"/>
<dbReference type="RefSeq" id="WP_118484469.1">
    <property type="nucleotide sequence ID" value="NZ_CAUBDS010000030.1"/>
</dbReference>